<accession>A0A6G1E721</accession>
<feature type="compositionally biased region" description="Basic and acidic residues" evidence="1">
    <location>
        <begin position="53"/>
        <end position="67"/>
    </location>
</feature>
<proteinExistence type="predicted"/>
<gene>
    <name evidence="2" type="ORF">E2562_034130</name>
</gene>
<dbReference type="Proteomes" id="UP000479710">
    <property type="component" value="Unassembled WGS sequence"/>
</dbReference>
<organism evidence="2 3">
    <name type="scientific">Oryza meyeriana var. granulata</name>
    <dbReference type="NCBI Taxonomy" id="110450"/>
    <lineage>
        <taxon>Eukaryota</taxon>
        <taxon>Viridiplantae</taxon>
        <taxon>Streptophyta</taxon>
        <taxon>Embryophyta</taxon>
        <taxon>Tracheophyta</taxon>
        <taxon>Spermatophyta</taxon>
        <taxon>Magnoliopsida</taxon>
        <taxon>Liliopsida</taxon>
        <taxon>Poales</taxon>
        <taxon>Poaceae</taxon>
        <taxon>BOP clade</taxon>
        <taxon>Oryzoideae</taxon>
        <taxon>Oryzeae</taxon>
        <taxon>Oryzinae</taxon>
        <taxon>Oryza</taxon>
        <taxon>Oryza meyeriana</taxon>
    </lineage>
</organism>
<reference evidence="2 3" key="1">
    <citation type="submission" date="2019-11" db="EMBL/GenBank/DDBJ databases">
        <title>Whole genome sequence of Oryza granulata.</title>
        <authorList>
            <person name="Li W."/>
        </authorList>
    </citation>
    <scope>NUCLEOTIDE SEQUENCE [LARGE SCALE GENOMIC DNA]</scope>
    <source>
        <strain evidence="3">cv. Menghai</strain>
        <tissue evidence="2">Leaf</tissue>
    </source>
</reference>
<dbReference type="AlphaFoldDB" id="A0A6G1E721"/>
<protein>
    <submittedName>
        <fullName evidence="2">Uncharacterized protein</fullName>
    </submittedName>
</protein>
<sequence>MAEDHEPTVLVAFGLGTKGIDVEQAWQGSRPCSPCCDSIGIPLCWCLHICTKDNGRSEGEGGDEVSKTKRRGKMVKAVRGKRADCWKHFKVINVPSKKEGGVMNCGTDK</sequence>
<comment type="caution">
    <text evidence="2">The sequence shown here is derived from an EMBL/GenBank/DDBJ whole genome shotgun (WGS) entry which is preliminary data.</text>
</comment>
<evidence type="ECO:0000313" key="3">
    <source>
        <dbReference type="Proteomes" id="UP000479710"/>
    </source>
</evidence>
<keyword evidence="3" id="KW-1185">Reference proteome</keyword>
<evidence type="ECO:0000313" key="2">
    <source>
        <dbReference type="EMBL" id="KAF0920282.1"/>
    </source>
</evidence>
<feature type="region of interest" description="Disordered" evidence="1">
    <location>
        <begin position="53"/>
        <end position="73"/>
    </location>
</feature>
<dbReference type="EMBL" id="SPHZ02000005">
    <property type="protein sequence ID" value="KAF0920282.1"/>
    <property type="molecule type" value="Genomic_DNA"/>
</dbReference>
<evidence type="ECO:0000256" key="1">
    <source>
        <dbReference type="SAM" id="MobiDB-lite"/>
    </source>
</evidence>
<name>A0A6G1E721_9ORYZ</name>